<gene>
    <name evidence="2" type="ORF">MFIFM68171_02264</name>
</gene>
<dbReference type="PANTHER" id="PTHR11695:SF294">
    <property type="entry name" value="RETICULON-4-INTERACTING PROTEIN 1, MITOCHONDRIAL"/>
    <property type="match status" value="1"/>
</dbReference>
<sequence>MRACQYTNGVTAKTLIGKLEDSIALNAAATAPDKLLLAKDQLVIEVLSAALNPADYKMPEFDWFGRLFGLGKEAQPGLDFSGRIVGKHVLNTTYSEGQHVFGSLTKASKYGTLGELIVASTSELAALPDGIGADQAAALGTSAGIAYKSLLSGGIKPGCHIFINGGSGGVGTYSIQFAKLMGAKVTTSTSTPNVDLRSNVGMPESLYDQCHSFLKSDGTFVQVAADPTARATWRTLITMSKSMLMRNRRAFCFAIDKGACNDYALIGGWVADGKIKPVIGRTFGFNDVPQAYRELCKRRSRGKIIVHVSEHENDRV</sequence>
<keyword evidence="3" id="KW-1185">Reference proteome</keyword>
<dbReference type="Pfam" id="PF13602">
    <property type="entry name" value="ADH_zinc_N_2"/>
    <property type="match status" value="1"/>
</dbReference>
<organism evidence="2 3">
    <name type="scientific">Madurella fahalii</name>
    <dbReference type="NCBI Taxonomy" id="1157608"/>
    <lineage>
        <taxon>Eukaryota</taxon>
        <taxon>Fungi</taxon>
        <taxon>Dikarya</taxon>
        <taxon>Ascomycota</taxon>
        <taxon>Pezizomycotina</taxon>
        <taxon>Sordariomycetes</taxon>
        <taxon>Sordariomycetidae</taxon>
        <taxon>Sordariales</taxon>
        <taxon>Sordariales incertae sedis</taxon>
        <taxon>Madurella</taxon>
    </lineage>
</organism>
<dbReference type="GeneID" id="98173009"/>
<protein>
    <submittedName>
        <fullName evidence="2">Enoyl reductase (ER) domain-containing protein</fullName>
    </submittedName>
</protein>
<dbReference type="CDD" id="cd08267">
    <property type="entry name" value="MDR1"/>
    <property type="match status" value="1"/>
</dbReference>
<proteinExistence type="predicted"/>
<dbReference type="SUPFAM" id="SSF50129">
    <property type="entry name" value="GroES-like"/>
    <property type="match status" value="1"/>
</dbReference>
<dbReference type="InterPro" id="IPR050700">
    <property type="entry name" value="YIM1/Zinc_Alcohol_DH_Fams"/>
</dbReference>
<dbReference type="Gene3D" id="3.40.50.720">
    <property type="entry name" value="NAD(P)-binding Rossmann-like Domain"/>
    <property type="match status" value="2"/>
</dbReference>
<evidence type="ECO:0000313" key="2">
    <source>
        <dbReference type="EMBL" id="GAB1312054.1"/>
    </source>
</evidence>
<evidence type="ECO:0000259" key="1">
    <source>
        <dbReference type="SMART" id="SM00829"/>
    </source>
</evidence>
<dbReference type="EMBL" id="BAAFSV010000001">
    <property type="protein sequence ID" value="GAB1312054.1"/>
    <property type="molecule type" value="Genomic_DNA"/>
</dbReference>
<dbReference type="InterPro" id="IPR036291">
    <property type="entry name" value="NAD(P)-bd_dom_sf"/>
</dbReference>
<dbReference type="Gene3D" id="3.90.180.10">
    <property type="entry name" value="Medium-chain alcohol dehydrogenases, catalytic domain"/>
    <property type="match status" value="2"/>
</dbReference>
<name>A0ABQ0G2W5_9PEZI</name>
<evidence type="ECO:0000313" key="3">
    <source>
        <dbReference type="Proteomes" id="UP001628179"/>
    </source>
</evidence>
<dbReference type="InterPro" id="IPR011032">
    <property type="entry name" value="GroES-like_sf"/>
</dbReference>
<feature type="domain" description="Enoyl reductase (ER)" evidence="1">
    <location>
        <begin position="18"/>
        <end position="306"/>
    </location>
</feature>
<reference evidence="2 3" key="1">
    <citation type="submission" date="2024-09" db="EMBL/GenBank/DDBJ databases">
        <title>Itraconazole resistance in Madurella fahalii resulting from another homologue of gene encoding cytochrome P450 14-alpha sterol demethylase (CYP51).</title>
        <authorList>
            <person name="Yoshioka I."/>
            <person name="Fahal A.H."/>
            <person name="Kaneko S."/>
            <person name="Yaguchi T."/>
        </authorList>
    </citation>
    <scope>NUCLEOTIDE SEQUENCE [LARGE SCALE GENOMIC DNA]</scope>
    <source>
        <strain evidence="2 3">IFM 68171</strain>
    </source>
</reference>
<dbReference type="Proteomes" id="UP001628179">
    <property type="component" value="Unassembled WGS sequence"/>
</dbReference>
<dbReference type="InterPro" id="IPR020843">
    <property type="entry name" value="ER"/>
</dbReference>
<dbReference type="SUPFAM" id="SSF51735">
    <property type="entry name" value="NAD(P)-binding Rossmann-fold domains"/>
    <property type="match status" value="1"/>
</dbReference>
<accession>A0ABQ0G2W5</accession>
<dbReference type="RefSeq" id="XP_070913787.1">
    <property type="nucleotide sequence ID" value="XM_071057686.1"/>
</dbReference>
<dbReference type="PANTHER" id="PTHR11695">
    <property type="entry name" value="ALCOHOL DEHYDROGENASE RELATED"/>
    <property type="match status" value="1"/>
</dbReference>
<comment type="caution">
    <text evidence="2">The sequence shown here is derived from an EMBL/GenBank/DDBJ whole genome shotgun (WGS) entry which is preliminary data.</text>
</comment>
<dbReference type="SMART" id="SM00829">
    <property type="entry name" value="PKS_ER"/>
    <property type="match status" value="1"/>
</dbReference>